<organism evidence="1 2">
    <name type="scientific">Russula earlei</name>
    <dbReference type="NCBI Taxonomy" id="71964"/>
    <lineage>
        <taxon>Eukaryota</taxon>
        <taxon>Fungi</taxon>
        <taxon>Dikarya</taxon>
        <taxon>Basidiomycota</taxon>
        <taxon>Agaricomycotina</taxon>
        <taxon>Agaricomycetes</taxon>
        <taxon>Russulales</taxon>
        <taxon>Russulaceae</taxon>
        <taxon>Russula</taxon>
    </lineage>
</organism>
<accession>A0ACC0U9G0</accession>
<gene>
    <name evidence="1" type="ORF">F5148DRAFT_958651</name>
</gene>
<evidence type="ECO:0000313" key="1">
    <source>
        <dbReference type="EMBL" id="KAI9507497.1"/>
    </source>
</evidence>
<proteinExistence type="predicted"/>
<reference evidence="1" key="1">
    <citation type="submission" date="2021-03" db="EMBL/GenBank/DDBJ databases">
        <title>Evolutionary priming and transition to the ectomycorrhizal habit in an iconic lineage of mushroom-forming fungi: is preadaptation a requirement?</title>
        <authorList>
            <consortium name="DOE Joint Genome Institute"/>
            <person name="Looney B.P."/>
            <person name="Miyauchi S."/>
            <person name="Morin E."/>
            <person name="Drula E."/>
            <person name="Courty P.E."/>
            <person name="Chicoki N."/>
            <person name="Fauchery L."/>
            <person name="Kohler A."/>
            <person name="Kuo A."/>
            <person name="LaButti K."/>
            <person name="Pangilinan J."/>
            <person name="Lipzen A."/>
            <person name="Riley R."/>
            <person name="Andreopoulos W."/>
            <person name="He G."/>
            <person name="Johnson J."/>
            <person name="Barry K.W."/>
            <person name="Grigoriev I.V."/>
            <person name="Nagy L."/>
            <person name="Hibbett D."/>
            <person name="Henrissat B."/>
            <person name="Matheny P.B."/>
            <person name="Labbe J."/>
            <person name="Martin A.F."/>
        </authorList>
    </citation>
    <scope>NUCLEOTIDE SEQUENCE</scope>
    <source>
        <strain evidence="1">BPL698</strain>
    </source>
</reference>
<feature type="non-terminal residue" evidence="1">
    <location>
        <position position="1"/>
    </location>
</feature>
<comment type="caution">
    <text evidence="1">The sequence shown here is derived from an EMBL/GenBank/DDBJ whole genome shotgun (WGS) entry which is preliminary data.</text>
</comment>
<keyword evidence="2" id="KW-1185">Reference proteome</keyword>
<dbReference type="EMBL" id="JAGFNK010000124">
    <property type="protein sequence ID" value="KAI9507497.1"/>
    <property type="molecule type" value="Genomic_DNA"/>
</dbReference>
<name>A0ACC0U9G0_9AGAM</name>
<dbReference type="Proteomes" id="UP001207468">
    <property type="component" value="Unassembled WGS sequence"/>
</dbReference>
<feature type="non-terminal residue" evidence="1">
    <location>
        <position position="93"/>
    </location>
</feature>
<protein>
    <submittedName>
        <fullName evidence="1">Uncharacterized protein</fullName>
    </submittedName>
</protein>
<sequence length="93" mass="10150">LQEIDISVATGISEPGVLDPGSQIVAIRQDLAREIGVRINSTRRIEMEGANGITNWTLGCAEHVPMQVGGVPFKIHAYVVERAPFRLLLGRPF</sequence>
<evidence type="ECO:0000313" key="2">
    <source>
        <dbReference type="Proteomes" id="UP001207468"/>
    </source>
</evidence>